<dbReference type="SUPFAM" id="SSF81321">
    <property type="entry name" value="Family A G protein-coupled receptor-like"/>
    <property type="match status" value="1"/>
</dbReference>
<comment type="caution">
    <text evidence="7">The sequence shown here is derived from an EMBL/GenBank/DDBJ whole genome shotgun (WGS) entry which is preliminary data.</text>
</comment>
<feature type="transmembrane region" description="Helical" evidence="5">
    <location>
        <begin position="249"/>
        <end position="268"/>
    </location>
</feature>
<dbReference type="InterPro" id="IPR017452">
    <property type="entry name" value="GPCR_Rhodpsn_7TM"/>
</dbReference>
<dbReference type="PROSITE" id="PS50262">
    <property type="entry name" value="G_PROTEIN_RECEP_F1_2"/>
    <property type="match status" value="1"/>
</dbReference>
<feature type="domain" description="G-protein coupled receptors family 1 profile" evidence="6">
    <location>
        <begin position="90"/>
        <end position="277"/>
    </location>
</feature>
<organism evidence="7 9">
    <name type="scientific">Didymodactylos carnosus</name>
    <dbReference type="NCBI Taxonomy" id="1234261"/>
    <lineage>
        <taxon>Eukaryota</taxon>
        <taxon>Metazoa</taxon>
        <taxon>Spiralia</taxon>
        <taxon>Gnathifera</taxon>
        <taxon>Rotifera</taxon>
        <taxon>Eurotatoria</taxon>
        <taxon>Bdelloidea</taxon>
        <taxon>Philodinida</taxon>
        <taxon>Philodinidae</taxon>
        <taxon>Didymodactylos</taxon>
    </lineage>
</organism>
<dbReference type="SUPFAM" id="SSF57196">
    <property type="entry name" value="EGF/Laminin"/>
    <property type="match status" value="1"/>
</dbReference>
<dbReference type="CDD" id="cd00054">
    <property type="entry name" value="EGF_CA"/>
    <property type="match status" value="1"/>
</dbReference>
<feature type="transmembrane region" description="Helical" evidence="5">
    <location>
        <begin position="110"/>
        <end position="134"/>
    </location>
</feature>
<keyword evidence="9" id="KW-1185">Reference proteome</keyword>
<evidence type="ECO:0000256" key="5">
    <source>
        <dbReference type="SAM" id="Phobius"/>
    </source>
</evidence>
<evidence type="ECO:0000313" key="9">
    <source>
        <dbReference type="Proteomes" id="UP000663829"/>
    </source>
</evidence>
<evidence type="ECO:0000256" key="1">
    <source>
        <dbReference type="ARBA" id="ARBA00004370"/>
    </source>
</evidence>
<dbReference type="Gene3D" id="2.10.25.10">
    <property type="entry name" value="Laminin"/>
    <property type="match status" value="1"/>
</dbReference>
<dbReference type="EMBL" id="CAJNOQ010016974">
    <property type="protein sequence ID" value="CAF1390819.1"/>
    <property type="molecule type" value="Genomic_DNA"/>
</dbReference>
<feature type="transmembrane region" description="Helical" evidence="5">
    <location>
        <begin position="77"/>
        <end position="98"/>
    </location>
</feature>
<keyword evidence="2 5" id="KW-0812">Transmembrane</keyword>
<dbReference type="EMBL" id="CAJOBC010082380">
    <property type="protein sequence ID" value="CAF4285347.1"/>
    <property type="molecule type" value="Genomic_DNA"/>
</dbReference>
<keyword evidence="3 5" id="KW-1133">Transmembrane helix</keyword>
<evidence type="ECO:0000256" key="3">
    <source>
        <dbReference type="ARBA" id="ARBA00022989"/>
    </source>
</evidence>
<dbReference type="Proteomes" id="UP000663829">
    <property type="component" value="Unassembled WGS sequence"/>
</dbReference>
<proteinExistence type="predicted"/>
<evidence type="ECO:0000313" key="8">
    <source>
        <dbReference type="EMBL" id="CAF4285347.1"/>
    </source>
</evidence>
<evidence type="ECO:0000256" key="4">
    <source>
        <dbReference type="ARBA" id="ARBA00023136"/>
    </source>
</evidence>
<evidence type="ECO:0000313" key="7">
    <source>
        <dbReference type="EMBL" id="CAF1390819.1"/>
    </source>
</evidence>
<reference evidence="7" key="1">
    <citation type="submission" date="2021-02" db="EMBL/GenBank/DDBJ databases">
        <authorList>
            <person name="Nowell W R."/>
        </authorList>
    </citation>
    <scope>NUCLEOTIDE SEQUENCE</scope>
</reference>
<keyword evidence="4 5" id="KW-0472">Membrane</keyword>
<dbReference type="OrthoDB" id="10060599at2759"/>
<dbReference type="InterPro" id="IPR000742">
    <property type="entry name" value="EGF"/>
</dbReference>
<gene>
    <name evidence="7" type="ORF">GPM918_LOCUS32785</name>
    <name evidence="8" type="ORF">SRO942_LOCUS33456</name>
</gene>
<name>A0A815KJW1_9BILA</name>
<evidence type="ECO:0000259" key="6">
    <source>
        <dbReference type="PROSITE" id="PS50262"/>
    </source>
</evidence>
<accession>A0A815KJW1</accession>
<dbReference type="Proteomes" id="UP000681722">
    <property type="component" value="Unassembled WGS sequence"/>
</dbReference>
<comment type="subcellular location">
    <subcellularLocation>
        <location evidence="1">Membrane</location>
    </subcellularLocation>
</comment>
<sequence>MKYDCHGQSNCKNGAKCLQDSANCPTTYMCVCSPCFYGTRCEISTNGFSPSLDAILGYHIKPHANIHRQTIVIKMSIVLSIIVIPIGLISGILSLITFRNKEPCKTGCGYYLIGTSITSLSTIIIFTCKFSILLSAQILSLTNQSFLQFQCSSIDFLLRISLYMDQWLNSCVAMERAITIIKGVNFNKVKSLKVAKLMIPILFILTSCSLIHDPYHRRLIDEIYNDEKRIWCIVDSTANVQKYDYAVNSFHFCVSFIINLFSAITIIIKSARLRTAF</sequence>
<dbReference type="PROSITE" id="PS00022">
    <property type="entry name" value="EGF_1"/>
    <property type="match status" value="1"/>
</dbReference>
<dbReference type="AlphaFoldDB" id="A0A815KJW1"/>
<dbReference type="Gene3D" id="1.20.1070.10">
    <property type="entry name" value="Rhodopsin 7-helix transmembrane proteins"/>
    <property type="match status" value="1"/>
</dbReference>
<protein>
    <recommendedName>
        <fullName evidence="6">G-protein coupled receptors family 1 profile domain-containing protein</fullName>
    </recommendedName>
</protein>
<evidence type="ECO:0000256" key="2">
    <source>
        <dbReference type="ARBA" id="ARBA00022692"/>
    </source>
</evidence>
<dbReference type="GO" id="GO:0016020">
    <property type="term" value="C:membrane"/>
    <property type="evidence" value="ECO:0007669"/>
    <property type="project" value="UniProtKB-SubCell"/>
</dbReference>